<name>D5VEH6_CAUST</name>
<dbReference type="STRING" id="509190.Cseg_0607"/>
<evidence type="ECO:0000313" key="2">
    <source>
        <dbReference type="Proteomes" id="UP000002629"/>
    </source>
</evidence>
<evidence type="ECO:0000313" key="1">
    <source>
        <dbReference type="EMBL" id="ADG09119.1"/>
    </source>
</evidence>
<sequence length="46" mass="5220">MRPTDTEQAPQGRAPAPLMIFRPVSREQRLKSLLKPARPAGKLPRR</sequence>
<gene>
    <name evidence="1" type="ordered locus">Cseg_0607</name>
</gene>
<dbReference type="AlphaFoldDB" id="D5VEH6"/>
<protein>
    <submittedName>
        <fullName evidence="1">Uncharacterized protein</fullName>
    </submittedName>
</protein>
<organism evidence="1 2">
    <name type="scientific">Caulobacter segnis (strain ATCC 21756 / DSM 7131 / JCM 7823 / NBRC 15250 / LMG 17158 / TK0059)</name>
    <name type="common">Mycoplana segnis</name>
    <dbReference type="NCBI Taxonomy" id="509190"/>
    <lineage>
        <taxon>Bacteria</taxon>
        <taxon>Pseudomonadati</taxon>
        <taxon>Pseudomonadota</taxon>
        <taxon>Alphaproteobacteria</taxon>
        <taxon>Caulobacterales</taxon>
        <taxon>Caulobacteraceae</taxon>
        <taxon>Caulobacter</taxon>
    </lineage>
</organism>
<dbReference type="KEGG" id="cse:Cseg_0607"/>
<dbReference type="Proteomes" id="UP000002629">
    <property type="component" value="Chromosome"/>
</dbReference>
<reference evidence="2" key="1">
    <citation type="journal article" date="2011" name="J. Bacteriol.">
        <title>Genome sequences of eight morphologically diverse alphaproteobacteria.</title>
        <authorList>
            <consortium name="US DOE Joint Genome Institute"/>
            <person name="Brown P.J."/>
            <person name="Kysela D.T."/>
            <person name="Buechlein A."/>
            <person name="Hemmerich C."/>
            <person name="Brun Y.V."/>
        </authorList>
    </citation>
    <scope>NUCLEOTIDE SEQUENCE [LARGE SCALE GENOMIC DNA]</scope>
    <source>
        <strain evidence="2">ATCC 21756 / DSM 7131 / JCM 7823 / NBRC 15250 / LMG 17158 / TK0059</strain>
    </source>
</reference>
<dbReference type="EMBL" id="CP002008">
    <property type="protein sequence ID" value="ADG09119.1"/>
    <property type="molecule type" value="Genomic_DNA"/>
</dbReference>
<proteinExistence type="predicted"/>
<dbReference type="HOGENOM" id="CLU_3181630_0_0_5"/>
<accession>D5VEH6</accession>